<feature type="compositionally biased region" description="Basic residues" evidence="1">
    <location>
        <begin position="30"/>
        <end position="42"/>
    </location>
</feature>
<proteinExistence type="predicted"/>
<dbReference type="EMBL" id="LQQY01000009">
    <property type="protein sequence ID" value="KZE50842.1"/>
    <property type="molecule type" value="Genomic_DNA"/>
</dbReference>
<evidence type="ECO:0000313" key="2">
    <source>
        <dbReference type="EMBL" id="KZE50842.1"/>
    </source>
</evidence>
<sequence>MGGHWNEEITSFRAASFFTEWMQPDEVGKRSIRQTQRRRMQKRLQPMKNQRKIKGTTRIRRRKAIRQPRMILQRTEA</sequence>
<dbReference type="AlphaFoldDB" id="A0A165L2R8"/>
<accession>A0A165L2R8</accession>
<protein>
    <submittedName>
        <fullName evidence="2">Uncharacterized protein</fullName>
    </submittedName>
</protein>
<evidence type="ECO:0000313" key="3">
    <source>
        <dbReference type="Proteomes" id="UP000076510"/>
    </source>
</evidence>
<comment type="caution">
    <text evidence="2">The sequence shown here is derived from an EMBL/GenBank/DDBJ whole genome shotgun (WGS) entry which is preliminary data.</text>
</comment>
<feature type="compositionally biased region" description="Basic residues" evidence="1">
    <location>
        <begin position="49"/>
        <end position="66"/>
    </location>
</feature>
<organism evidence="2 3">
    <name type="scientific">Rossellomorea marisflavi</name>
    <dbReference type="NCBI Taxonomy" id="189381"/>
    <lineage>
        <taxon>Bacteria</taxon>
        <taxon>Bacillati</taxon>
        <taxon>Bacillota</taxon>
        <taxon>Bacilli</taxon>
        <taxon>Bacillales</taxon>
        <taxon>Bacillaceae</taxon>
        <taxon>Rossellomorea</taxon>
    </lineage>
</organism>
<dbReference type="Proteomes" id="UP000076510">
    <property type="component" value="Unassembled WGS sequence"/>
</dbReference>
<gene>
    <name evidence="2" type="ORF">AV649_15795</name>
</gene>
<feature type="region of interest" description="Disordered" evidence="1">
    <location>
        <begin position="28"/>
        <end position="77"/>
    </location>
</feature>
<reference evidence="3" key="1">
    <citation type="submission" date="2016-01" db="EMBL/GenBank/DDBJ databases">
        <title>Whole genome sequencing of Bhargavaea cecembensis T14.</title>
        <authorList>
            <person name="Hong K.W."/>
        </authorList>
    </citation>
    <scope>NUCLEOTIDE SEQUENCE [LARGE SCALE GENOMIC DNA]</scope>
    <source>
        <strain evidence="3">M19</strain>
    </source>
</reference>
<evidence type="ECO:0000256" key="1">
    <source>
        <dbReference type="SAM" id="MobiDB-lite"/>
    </source>
</evidence>
<name>A0A165L2R8_9BACI</name>